<proteinExistence type="inferred from homology"/>
<evidence type="ECO:0000256" key="1">
    <source>
        <dbReference type="ARBA" id="ARBA00003807"/>
    </source>
</evidence>
<evidence type="ECO:0000313" key="8">
    <source>
        <dbReference type="EMBL" id="KAH7362233.1"/>
    </source>
</evidence>
<name>A0A8K0X4B1_9PEZI</name>
<organism evidence="8 9">
    <name type="scientific">Plectosphaerella cucumerina</name>
    <dbReference type="NCBI Taxonomy" id="40658"/>
    <lineage>
        <taxon>Eukaryota</taxon>
        <taxon>Fungi</taxon>
        <taxon>Dikarya</taxon>
        <taxon>Ascomycota</taxon>
        <taxon>Pezizomycotina</taxon>
        <taxon>Sordariomycetes</taxon>
        <taxon>Hypocreomycetidae</taxon>
        <taxon>Glomerellales</taxon>
        <taxon>Plectosphaerellaceae</taxon>
        <taxon>Plectosphaerella</taxon>
    </lineage>
</organism>
<gene>
    <name evidence="8" type="ORF">B0T11DRAFT_82154</name>
</gene>
<evidence type="ECO:0000256" key="3">
    <source>
        <dbReference type="ARBA" id="ARBA00007289"/>
    </source>
</evidence>
<reference evidence="8" key="1">
    <citation type="journal article" date="2021" name="Nat. Commun.">
        <title>Genetic determinants of endophytism in the Arabidopsis root mycobiome.</title>
        <authorList>
            <person name="Mesny F."/>
            <person name="Miyauchi S."/>
            <person name="Thiergart T."/>
            <person name="Pickel B."/>
            <person name="Atanasova L."/>
            <person name="Karlsson M."/>
            <person name="Huettel B."/>
            <person name="Barry K.W."/>
            <person name="Haridas S."/>
            <person name="Chen C."/>
            <person name="Bauer D."/>
            <person name="Andreopoulos W."/>
            <person name="Pangilinan J."/>
            <person name="LaButti K."/>
            <person name="Riley R."/>
            <person name="Lipzen A."/>
            <person name="Clum A."/>
            <person name="Drula E."/>
            <person name="Henrissat B."/>
            <person name="Kohler A."/>
            <person name="Grigoriev I.V."/>
            <person name="Martin F.M."/>
            <person name="Hacquard S."/>
        </authorList>
    </citation>
    <scope>NUCLEOTIDE SEQUENCE</scope>
    <source>
        <strain evidence="8">MPI-CAGE-AT-0016</strain>
    </source>
</reference>
<evidence type="ECO:0000256" key="5">
    <source>
        <dbReference type="ARBA" id="ARBA00022490"/>
    </source>
</evidence>
<dbReference type="GO" id="GO:0031083">
    <property type="term" value="C:BLOC-1 complex"/>
    <property type="evidence" value="ECO:0007669"/>
    <property type="project" value="InterPro"/>
</dbReference>
<comment type="function">
    <text evidence="1">Component of the biogenesis of lysosome-related organelles complex-1 (BLOC-1), a complex that is involved in endosomal cargo sorting.</text>
</comment>
<dbReference type="Proteomes" id="UP000813385">
    <property type="component" value="Unassembled WGS sequence"/>
</dbReference>
<comment type="similarity">
    <text evidence="3">Belongs to the BLOC1S4 family.</text>
</comment>
<keyword evidence="5" id="KW-0963">Cytoplasm</keyword>
<dbReference type="EMBL" id="JAGPXD010000003">
    <property type="protein sequence ID" value="KAH7362233.1"/>
    <property type="molecule type" value="Genomic_DNA"/>
</dbReference>
<evidence type="ECO:0000313" key="9">
    <source>
        <dbReference type="Proteomes" id="UP000813385"/>
    </source>
</evidence>
<keyword evidence="9" id="KW-1185">Reference proteome</keyword>
<accession>A0A8K0X4B1</accession>
<dbReference type="PANTHER" id="PTHR39145">
    <property type="entry name" value="BIOGENESIS OF LYSOSOME-RELATED ORGANELLES COMPLEX 1 SUBUNIT CNL1"/>
    <property type="match status" value="1"/>
</dbReference>
<feature type="region of interest" description="Disordered" evidence="7">
    <location>
        <begin position="148"/>
        <end position="185"/>
    </location>
</feature>
<feature type="compositionally biased region" description="Basic residues" evidence="7">
    <location>
        <begin position="163"/>
        <end position="185"/>
    </location>
</feature>
<dbReference type="GO" id="GO:0007032">
    <property type="term" value="P:endosome organization"/>
    <property type="evidence" value="ECO:0007669"/>
    <property type="project" value="TreeGrafter"/>
</dbReference>
<evidence type="ECO:0000256" key="4">
    <source>
        <dbReference type="ARBA" id="ARBA00014971"/>
    </source>
</evidence>
<dbReference type="AlphaFoldDB" id="A0A8K0X4B1"/>
<evidence type="ECO:0000256" key="2">
    <source>
        <dbReference type="ARBA" id="ARBA00004496"/>
    </source>
</evidence>
<protein>
    <recommendedName>
        <fullName evidence="4">Biogenesis of lysosome-related organelles complex 1 subunit CNL1</fullName>
    </recommendedName>
    <alternativeName>
        <fullName evidence="6">CNO-like protein 1</fullName>
    </alternativeName>
</protein>
<evidence type="ECO:0000256" key="7">
    <source>
        <dbReference type="SAM" id="MobiDB-lite"/>
    </source>
</evidence>
<evidence type="ECO:0000256" key="6">
    <source>
        <dbReference type="ARBA" id="ARBA00029995"/>
    </source>
</evidence>
<comment type="caution">
    <text evidence="8">The sequence shown here is derived from an EMBL/GenBank/DDBJ whole genome shotgun (WGS) entry which is preliminary data.</text>
</comment>
<comment type="subcellular location">
    <subcellularLocation>
        <location evidence="2">Cytoplasm</location>
    </subcellularLocation>
</comment>
<dbReference type="PANTHER" id="PTHR39145:SF1">
    <property type="entry name" value="BIOGENESIS OF LYSOSOME-RELATED ORGANELLES COMPLEX 1 SUBUNIT CNL1"/>
    <property type="match status" value="1"/>
</dbReference>
<dbReference type="GO" id="GO:0005737">
    <property type="term" value="C:cytoplasm"/>
    <property type="evidence" value="ECO:0007669"/>
    <property type="project" value="UniProtKB-SubCell"/>
</dbReference>
<dbReference type="OrthoDB" id="5424991at2759"/>
<dbReference type="InterPro" id="IPR034455">
    <property type="entry name" value="CNL1"/>
</dbReference>
<sequence>MSASSQANAVPDTQLGLSNEEIQLLRQGQAALGQGGGGGGSSSSRAASRASSQGLLLLDSTSLAALGRYFDRVMNQIEGQMAYLSEQSQVFTMAQFDHAGNLIGNADAEIQRYNDILQQLDELELDFDRIRHIKEIVRGFRSRVETMERELERSGGSSSSRHREGHHSSRHGHSSRHESSRRHRH</sequence>